<dbReference type="InterPro" id="IPR025275">
    <property type="entry name" value="DUF4015"/>
</dbReference>
<sequence>MMRFFLAAGLTTSVWVLVYALSANIPQEGSVTRVTGETATAAVAVGEETSAAPSLPIDTRERIKHVALPSPLKAIYMTSCVVGTKDFRADVVSVIDDTEVNALVIDIKDFSGTLSFNPGTDSFWYPAWENARCGARDMKEFIAQLHAKGVFVIGRITVFQDPFYAAAHPEDAVKRADKVTTWKDSKGLAFVDVGAKRYWDHIIDLSVTAYNLGFDELNFDYVRYPSDGNMSDISHPQAEATQYGTSQEENLEAFFKYLSTALRDESRYAAAIHEGERQVPVITADLFGMTTTAQDGMNIGQVLERALPYFDAIAPMVYPSHYPKNFIGIPNPNTQPYAIVHHAMSEGMKRAVATTTSINAFTHERIGTSTPAIYAKQSYPPAVLRTWIQDFNYGGTYGPKEIRAQFQASYDAGVQDWMIWSPSNRYTRGALLPNVVTQGLGE</sequence>
<feature type="domain" description="DUF4015" evidence="1">
    <location>
        <begin position="74"/>
        <end position="426"/>
    </location>
</feature>
<evidence type="ECO:0000259" key="1">
    <source>
        <dbReference type="Pfam" id="PF13200"/>
    </source>
</evidence>
<organism evidence="2 3">
    <name type="scientific">Candidatus Kaiserbacteria bacterium RIFCSPHIGHO2_02_FULL_49_34</name>
    <dbReference type="NCBI Taxonomy" id="1798491"/>
    <lineage>
        <taxon>Bacteria</taxon>
        <taxon>Candidatus Kaiseribacteriota</taxon>
    </lineage>
</organism>
<dbReference type="EMBL" id="MFLE01000025">
    <property type="protein sequence ID" value="OGG61221.1"/>
    <property type="molecule type" value="Genomic_DNA"/>
</dbReference>
<dbReference type="SUPFAM" id="SSF51445">
    <property type="entry name" value="(Trans)glycosidases"/>
    <property type="match status" value="1"/>
</dbReference>
<evidence type="ECO:0000313" key="2">
    <source>
        <dbReference type="EMBL" id="OGG61221.1"/>
    </source>
</evidence>
<dbReference type="Proteomes" id="UP000176511">
    <property type="component" value="Unassembled WGS sequence"/>
</dbReference>
<proteinExistence type="predicted"/>
<name>A0A1F6DIK5_9BACT</name>
<protein>
    <recommendedName>
        <fullName evidence="1">DUF4015 domain-containing protein</fullName>
    </recommendedName>
</protein>
<accession>A0A1F6DIK5</accession>
<dbReference type="STRING" id="1798491.A3C87_03690"/>
<evidence type="ECO:0000313" key="3">
    <source>
        <dbReference type="Proteomes" id="UP000176511"/>
    </source>
</evidence>
<dbReference type="AlphaFoldDB" id="A0A1F6DIK5"/>
<comment type="caution">
    <text evidence="2">The sequence shown here is derived from an EMBL/GenBank/DDBJ whole genome shotgun (WGS) entry which is preliminary data.</text>
</comment>
<dbReference type="Pfam" id="PF13200">
    <property type="entry name" value="DUF4015"/>
    <property type="match status" value="1"/>
</dbReference>
<dbReference type="InterPro" id="IPR017853">
    <property type="entry name" value="GH"/>
</dbReference>
<gene>
    <name evidence="2" type="ORF">A3C87_03690</name>
</gene>
<reference evidence="2 3" key="1">
    <citation type="journal article" date="2016" name="Nat. Commun.">
        <title>Thousands of microbial genomes shed light on interconnected biogeochemical processes in an aquifer system.</title>
        <authorList>
            <person name="Anantharaman K."/>
            <person name="Brown C.T."/>
            <person name="Hug L.A."/>
            <person name="Sharon I."/>
            <person name="Castelle C.J."/>
            <person name="Probst A.J."/>
            <person name="Thomas B.C."/>
            <person name="Singh A."/>
            <person name="Wilkins M.J."/>
            <person name="Karaoz U."/>
            <person name="Brodie E.L."/>
            <person name="Williams K.H."/>
            <person name="Hubbard S.S."/>
            <person name="Banfield J.F."/>
        </authorList>
    </citation>
    <scope>NUCLEOTIDE SEQUENCE [LARGE SCALE GENOMIC DNA]</scope>
</reference>